<dbReference type="AlphaFoldDB" id="A0A8B6DMK5"/>
<keyword evidence="3" id="KW-0805">Transcription regulation</keyword>
<reference evidence="9" key="1">
    <citation type="submission" date="2018-11" db="EMBL/GenBank/DDBJ databases">
        <authorList>
            <person name="Alioto T."/>
            <person name="Alioto T."/>
        </authorList>
    </citation>
    <scope>NUCLEOTIDE SEQUENCE</scope>
</reference>
<dbReference type="PANTHER" id="PTHR31165">
    <property type="entry name" value="PROTEIN G1-LIKE2"/>
    <property type="match status" value="1"/>
</dbReference>
<comment type="subcellular location">
    <subcellularLocation>
        <location evidence="1">Nucleus</location>
    </subcellularLocation>
</comment>
<evidence type="ECO:0000256" key="5">
    <source>
        <dbReference type="ARBA" id="ARBA00023163"/>
    </source>
</evidence>
<proteinExistence type="inferred from homology"/>
<evidence type="ECO:0000256" key="2">
    <source>
        <dbReference type="ARBA" id="ARBA00010308"/>
    </source>
</evidence>
<evidence type="ECO:0000256" key="6">
    <source>
        <dbReference type="ARBA" id="ARBA00023242"/>
    </source>
</evidence>
<evidence type="ECO:0000256" key="4">
    <source>
        <dbReference type="ARBA" id="ARBA00023125"/>
    </source>
</evidence>
<dbReference type="InterPro" id="IPR036875">
    <property type="entry name" value="Znf_CCHC_sf"/>
</dbReference>
<evidence type="ECO:0000256" key="7">
    <source>
        <dbReference type="PROSITE-ProRule" id="PRU00047"/>
    </source>
</evidence>
<dbReference type="Gene3D" id="4.10.60.10">
    <property type="entry name" value="Zinc finger, CCHC-type"/>
    <property type="match status" value="1"/>
</dbReference>
<keyword evidence="10" id="KW-1185">Reference proteome</keyword>
<dbReference type="PANTHER" id="PTHR31165:SF2">
    <property type="entry name" value="ALOG DOMAIN-CONTAINING PROTEIN"/>
    <property type="match status" value="1"/>
</dbReference>
<keyword evidence="6" id="KW-0539">Nucleus</keyword>
<dbReference type="SUPFAM" id="SSF57756">
    <property type="entry name" value="Retrovirus zinc finger-like domains"/>
    <property type="match status" value="1"/>
</dbReference>
<evidence type="ECO:0000313" key="9">
    <source>
        <dbReference type="EMBL" id="VDI21579.1"/>
    </source>
</evidence>
<dbReference type="EMBL" id="UYJE01003692">
    <property type="protein sequence ID" value="VDI21579.1"/>
    <property type="molecule type" value="Genomic_DNA"/>
</dbReference>
<keyword evidence="5" id="KW-0804">Transcription</keyword>
<dbReference type="InterPro" id="IPR001878">
    <property type="entry name" value="Znf_CCHC"/>
</dbReference>
<dbReference type="SMART" id="SM00343">
    <property type="entry name" value="ZnF_C2HC"/>
    <property type="match status" value="3"/>
</dbReference>
<sequence length="683" mass="76675">MQVSDFWPQNDDRAIHLKEAHALVNTLRSVPDRVRNHRVDAYVDNLACVFAWENQKGKDPQLNNIMKELYNFTVDFNMDLKLIYIPSKSNPADSVSRNISAQDCMLSREKFCLVDSTFGPHTSMGSYLAIPRVNGTCLSCGGYNYQNYRFCQVCGEKRWLPNEESVDHFSLDEYNDQKRILHLESMISSTAYNKKKASLKKELDTFLESRSKTMISATPEDVRLFLMFKDKKGKTQVHELNCPFLGKSKKQNCFCPTRLASGTVSSLMGQLKSLFDDCGKQGEWTEFSLLKQGNPVSSTVISRYLRAIQMEQSFAHVPIKQAKPVKPSGGSLSLPWSEGLRVSVTPRAMPAGASSPGRVTHAGQWILGADFEDQLHYIWSSFSALALDPGSPRKHSIALVGTPRWVDGKNGESFSFHMAQQNKPSKSALIHKKRKCDDSEPCREDDSWPRFIVIKGTEEKPISKISPFVIHKQIQSVAGTVKKVSKMRSGNLLVECSNKSQSTNLLTMSTISNFPVSASPHNSLNSCKGIIRDRSQYLGDLTVEEIGEELSSQGVTNVIRFQIKKNGNIIKLNTYLLTFRTPTPPPSITLGCFGIRVDMFIPNPIRCFTCQKFGHGSKQCRGKQRCFKCSDEGHEGTNCHSESSKCVNCGESHFSSSRDCPVYLKEKNIIKIKTERNIQLPRS</sequence>
<keyword evidence="7" id="KW-0863">Zinc-finger</keyword>
<keyword evidence="4" id="KW-0238">DNA-binding</keyword>
<keyword evidence="7" id="KW-0862">Zinc</keyword>
<gene>
    <name evidence="9" type="ORF">MGAL_10B065727</name>
</gene>
<dbReference type="GO" id="GO:0005634">
    <property type="term" value="C:nucleus"/>
    <property type="evidence" value="ECO:0007669"/>
    <property type="project" value="UniProtKB-SubCell"/>
</dbReference>
<dbReference type="Proteomes" id="UP000596742">
    <property type="component" value="Unassembled WGS sequence"/>
</dbReference>
<dbReference type="Pfam" id="PF04852">
    <property type="entry name" value="ALOG_dom"/>
    <property type="match status" value="1"/>
</dbReference>
<organism evidence="9 10">
    <name type="scientific">Mytilus galloprovincialis</name>
    <name type="common">Mediterranean mussel</name>
    <dbReference type="NCBI Taxonomy" id="29158"/>
    <lineage>
        <taxon>Eukaryota</taxon>
        <taxon>Metazoa</taxon>
        <taxon>Spiralia</taxon>
        <taxon>Lophotrochozoa</taxon>
        <taxon>Mollusca</taxon>
        <taxon>Bivalvia</taxon>
        <taxon>Autobranchia</taxon>
        <taxon>Pteriomorphia</taxon>
        <taxon>Mytilida</taxon>
        <taxon>Mytiloidea</taxon>
        <taxon>Mytilidae</taxon>
        <taxon>Mytilinae</taxon>
        <taxon>Mytilus</taxon>
    </lineage>
</organism>
<comment type="similarity">
    <text evidence="2">Belongs to the plant homeotic and developmental regulators ALOG protein family.</text>
</comment>
<dbReference type="InterPro" id="IPR006936">
    <property type="entry name" value="ALOG_dom"/>
</dbReference>
<feature type="domain" description="CCHC-type" evidence="8">
    <location>
        <begin position="625"/>
        <end position="639"/>
    </location>
</feature>
<evidence type="ECO:0000256" key="3">
    <source>
        <dbReference type="ARBA" id="ARBA00023015"/>
    </source>
</evidence>
<keyword evidence="7" id="KW-0479">Metal-binding</keyword>
<dbReference type="OrthoDB" id="4230923at2759"/>
<dbReference type="GO" id="GO:0009299">
    <property type="term" value="P:mRNA transcription"/>
    <property type="evidence" value="ECO:0007669"/>
    <property type="project" value="TreeGrafter"/>
</dbReference>
<accession>A0A8B6DMK5</accession>
<evidence type="ECO:0000259" key="8">
    <source>
        <dbReference type="PROSITE" id="PS50158"/>
    </source>
</evidence>
<dbReference type="GO" id="GO:0008270">
    <property type="term" value="F:zinc ion binding"/>
    <property type="evidence" value="ECO:0007669"/>
    <property type="project" value="UniProtKB-KW"/>
</dbReference>
<evidence type="ECO:0000313" key="10">
    <source>
        <dbReference type="Proteomes" id="UP000596742"/>
    </source>
</evidence>
<dbReference type="InterPro" id="IPR040222">
    <property type="entry name" value="ALOG"/>
</dbReference>
<comment type="caution">
    <text evidence="9">The sequence shown here is derived from an EMBL/GenBank/DDBJ whole genome shotgun (WGS) entry which is preliminary data.</text>
</comment>
<dbReference type="GO" id="GO:0003677">
    <property type="term" value="F:DNA binding"/>
    <property type="evidence" value="ECO:0007669"/>
    <property type="project" value="UniProtKB-KW"/>
</dbReference>
<name>A0A8B6DMK5_MYTGA</name>
<evidence type="ECO:0000256" key="1">
    <source>
        <dbReference type="ARBA" id="ARBA00004123"/>
    </source>
</evidence>
<protein>
    <recommendedName>
        <fullName evidence="8">CCHC-type domain-containing protein</fullName>
    </recommendedName>
</protein>
<dbReference type="PROSITE" id="PS50158">
    <property type="entry name" value="ZF_CCHC"/>
    <property type="match status" value="1"/>
</dbReference>